<dbReference type="InterPro" id="IPR003877">
    <property type="entry name" value="SPRY_dom"/>
</dbReference>
<name>A0A9W6WEZ2_CANBO</name>
<keyword evidence="2" id="KW-1133">Transmembrane helix</keyword>
<feature type="compositionally biased region" description="Low complexity" evidence="1">
    <location>
        <begin position="316"/>
        <end position="335"/>
    </location>
</feature>
<feature type="domain" description="SPRY" evidence="3">
    <location>
        <begin position="261"/>
        <end position="458"/>
    </location>
</feature>
<protein>
    <submittedName>
        <fullName evidence="4">Unnamed protein product</fullName>
    </submittedName>
</protein>
<reference evidence="4" key="1">
    <citation type="submission" date="2023-04" db="EMBL/GenBank/DDBJ databases">
        <title>Candida boidinii NBRC 10035.</title>
        <authorList>
            <person name="Ichikawa N."/>
            <person name="Sato H."/>
            <person name="Tonouchi N."/>
        </authorList>
    </citation>
    <scope>NUCLEOTIDE SEQUENCE</scope>
    <source>
        <strain evidence="4">NBRC 10035</strain>
    </source>
</reference>
<proteinExistence type="predicted"/>
<feature type="compositionally biased region" description="Acidic residues" evidence="1">
    <location>
        <begin position="530"/>
        <end position="542"/>
    </location>
</feature>
<dbReference type="PANTHER" id="PTHR12864">
    <property type="entry name" value="RAN BINDING PROTEIN 9-RELATED"/>
    <property type="match status" value="1"/>
</dbReference>
<evidence type="ECO:0000313" key="5">
    <source>
        <dbReference type="Proteomes" id="UP001165120"/>
    </source>
</evidence>
<organism evidence="4 5">
    <name type="scientific">Candida boidinii</name>
    <name type="common">Yeast</name>
    <dbReference type="NCBI Taxonomy" id="5477"/>
    <lineage>
        <taxon>Eukaryota</taxon>
        <taxon>Fungi</taxon>
        <taxon>Dikarya</taxon>
        <taxon>Ascomycota</taxon>
        <taxon>Saccharomycotina</taxon>
        <taxon>Pichiomycetes</taxon>
        <taxon>Pichiales</taxon>
        <taxon>Pichiaceae</taxon>
        <taxon>Ogataea</taxon>
        <taxon>Ogataea/Candida clade</taxon>
    </lineage>
</organism>
<dbReference type="SUPFAM" id="SSF49899">
    <property type="entry name" value="Concanavalin A-like lectins/glucanases"/>
    <property type="match status" value="1"/>
</dbReference>
<keyword evidence="2" id="KW-0472">Membrane</keyword>
<dbReference type="Gene3D" id="2.60.120.920">
    <property type="match status" value="1"/>
</dbReference>
<feature type="region of interest" description="Disordered" evidence="1">
    <location>
        <begin position="315"/>
        <end position="339"/>
    </location>
</feature>
<dbReference type="Proteomes" id="UP001165120">
    <property type="component" value="Unassembled WGS sequence"/>
</dbReference>
<feature type="compositionally biased region" description="Acidic residues" evidence="1">
    <location>
        <begin position="606"/>
        <end position="618"/>
    </location>
</feature>
<dbReference type="Pfam" id="PF00622">
    <property type="entry name" value="SPRY"/>
    <property type="match status" value="1"/>
</dbReference>
<dbReference type="EMBL" id="BSXN01000471">
    <property type="protein sequence ID" value="GME68704.1"/>
    <property type="molecule type" value="Genomic_DNA"/>
</dbReference>
<dbReference type="AlphaFoldDB" id="A0A9W6WEZ2"/>
<dbReference type="InterPro" id="IPR013320">
    <property type="entry name" value="ConA-like_dom_sf"/>
</dbReference>
<feature type="compositionally biased region" description="Low complexity" evidence="1">
    <location>
        <begin position="543"/>
        <end position="570"/>
    </location>
</feature>
<dbReference type="SMART" id="SM00449">
    <property type="entry name" value="SPRY"/>
    <property type="match status" value="1"/>
</dbReference>
<evidence type="ECO:0000256" key="1">
    <source>
        <dbReference type="SAM" id="MobiDB-lite"/>
    </source>
</evidence>
<feature type="region of interest" description="Disordered" evidence="1">
    <location>
        <begin position="497"/>
        <end position="573"/>
    </location>
</feature>
<gene>
    <name evidence="4" type="ORF">Cboi02_000181100</name>
</gene>
<evidence type="ECO:0000256" key="2">
    <source>
        <dbReference type="SAM" id="Phobius"/>
    </source>
</evidence>
<sequence>MVLIGKQSSVHITYSLIPLLSLSLAEDDFNIDIDTDTDSETNTIIQIKDKKKKGKGKKQKTFKPIHSTETVLPSSSTLNQIPTSTISSTLITSTTSSTTPGYQTTESPEMPNMGDTTFIIIFLSLMLGIIVLLIIATIILIIHKCINYSRRIRLTNDLPGAYDDAELEAEEDRRALDELIPNEQELYFQSKDYIKLNPINNEELTLAQLLSIQEKGVSAWEFKPHFETNNEIMVKNGIELEFLNENTELSVQTNYPLPKNNEVYYYECKIYELDDSFNCDAHDDDIDQIKQDQITTNNENPFADLSEDDVLIEGASNSVQPGSSSSSNNHNVTNNNHHHAGGSTLSIGFATKPYPFFRLPGRHRFSVGYDSNGDRRYNQPFKLDPKTGAGIFPKMQKGDVIGIGYRTRTGTIFFTRNGKKLSESKIGGHIKNFKNLNIYPIIGSNHKCKIQVNMGSMGYVFIEGNVKKWGFGPIEGTGKPPPAYKKFNSDVLLDSSEIDPNDLTDRNGDFPPDFWELHNNSRNRNGNDIGDIEDDSDSELNDDSVLTNNNNNDNGNNNNNNGSGNLSGNSRLGEFENVGTELSGSQSVHSHLDEITLRTLARGDSNVEEASELGEDGERDGFLPPINPPSYEEIQRRHQND</sequence>
<dbReference type="InterPro" id="IPR043136">
    <property type="entry name" value="B30.2/SPRY_sf"/>
</dbReference>
<dbReference type="InterPro" id="IPR050618">
    <property type="entry name" value="Ubq-SigPath_Reg"/>
</dbReference>
<evidence type="ECO:0000313" key="4">
    <source>
        <dbReference type="EMBL" id="GME68704.1"/>
    </source>
</evidence>
<accession>A0A9W6WEZ2</accession>
<feature type="region of interest" description="Disordered" evidence="1">
    <location>
        <begin position="600"/>
        <end position="641"/>
    </location>
</feature>
<comment type="caution">
    <text evidence="4">The sequence shown here is derived from an EMBL/GenBank/DDBJ whole genome shotgun (WGS) entry which is preliminary data.</text>
</comment>
<evidence type="ECO:0000259" key="3">
    <source>
        <dbReference type="SMART" id="SM00449"/>
    </source>
</evidence>
<feature type="transmembrane region" description="Helical" evidence="2">
    <location>
        <begin position="118"/>
        <end position="142"/>
    </location>
</feature>
<keyword evidence="2" id="KW-0812">Transmembrane</keyword>
<keyword evidence="5" id="KW-1185">Reference proteome</keyword>